<gene>
    <name evidence="2" type="ORF">PARMNEM_LOCUS7878</name>
</gene>
<accession>A0AAV1KYX1</accession>
<evidence type="ECO:0000313" key="2">
    <source>
        <dbReference type="EMBL" id="CAK1586996.1"/>
    </source>
</evidence>
<dbReference type="InterPro" id="IPR043128">
    <property type="entry name" value="Rev_trsase/Diguanyl_cyclase"/>
</dbReference>
<dbReference type="EMBL" id="CAVLGL010000081">
    <property type="protein sequence ID" value="CAK1586996.1"/>
    <property type="molecule type" value="Genomic_DNA"/>
</dbReference>
<dbReference type="PANTHER" id="PTHR33050">
    <property type="entry name" value="REVERSE TRANSCRIPTASE DOMAIN-CONTAINING PROTEIN"/>
    <property type="match status" value="1"/>
</dbReference>
<name>A0AAV1KYX1_9NEOP</name>
<reference evidence="2 3" key="1">
    <citation type="submission" date="2023-11" db="EMBL/GenBank/DDBJ databases">
        <authorList>
            <person name="Hedman E."/>
            <person name="Englund M."/>
            <person name="Stromberg M."/>
            <person name="Nyberg Akerstrom W."/>
            <person name="Nylinder S."/>
            <person name="Jareborg N."/>
            <person name="Kallberg Y."/>
            <person name="Kronander E."/>
        </authorList>
    </citation>
    <scope>NUCLEOTIDE SEQUENCE [LARGE SCALE GENOMIC DNA]</scope>
</reference>
<organism evidence="2 3">
    <name type="scientific">Parnassius mnemosyne</name>
    <name type="common">clouded apollo</name>
    <dbReference type="NCBI Taxonomy" id="213953"/>
    <lineage>
        <taxon>Eukaryota</taxon>
        <taxon>Metazoa</taxon>
        <taxon>Ecdysozoa</taxon>
        <taxon>Arthropoda</taxon>
        <taxon>Hexapoda</taxon>
        <taxon>Insecta</taxon>
        <taxon>Pterygota</taxon>
        <taxon>Neoptera</taxon>
        <taxon>Endopterygota</taxon>
        <taxon>Lepidoptera</taxon>
        <taxon>Glossata</taxon>
        <taxon>Ditrysia</taxon>
        <taxon>Papilionoidea</taxon>
        <taxon>Papilionidae</taxon>
        <taxon>Parnassiinae</taxon>
        <taxon>Parnassini</taxon>
        <taxon>Parnassius</taxon>
        <taxon>Driopa</taxon>
    </lineage>
</organism>
<evidence type="ECO:0000259" key="1">
    <source>
        <dbReference type="PROSITE" id="PS50878"/>
    </source>
</evidence>
<dbReference type="Pfam" id="PF00078">
    <property type="entry name" value="RVT_1"/>
    <property type="match status" value="1"/>
</dbReference>
<dbReference type="InterPro" id="IPR043502">
    <property type="entry name" value="DNA/RNA_pol_sf"/>
</dbReference>
<dbReference type="InterPro" id="IPR052055">
    <property type="entry name" value="Hepadnavirus_pol/RT"/>
</dbReference>
<keyword evidence="3" id="KW-1185">Reference proteome</keyword>
<comment type="caution">
    <text evidence="2">The sequence shown here is derived from an EMBL/GenBank/DDBJ whole genome shotgun (WGS) entry which is preliminary data.</text>
</comment>
<dbReference type="Proteomes" id="UP001314205">
    <property type="component" value="Unassembled WGS sequence"/>
</dbReference>
<sequence>MEDYRTASKLIPRNGYMATIDLREAYLLVSIKSSHRKFLRFQFEDENLVKTLYEFNAMPYGLSIAPRTFSKIMKEVITNLRSRGYKSVIYLDDILCIGKDYKECLDNVNETMRLLQCLGFVINYNKSCLGPHISCKYLGFIFDSTELSISLPIDKQNHIAHLVQRFSCLTSCSIRDFAHLIGVLTAACPGVKYGWLYTKLLERQKYLAILKYKTYNKNIQLSKDILPDLQWWRKNVFSTKTSFRITKYNYEIFTDACLTGWGACCNNIRVGGRWKYNELEYHINYLELLAIFLGIKCFVRDMSDCNILLRVDNTTAISYINRMGGIQFPHLNELSRSIWQWCEKRNIWLHASYINSKENFEADQESRKLNLDTEWELSDNAYKEIVQKLGEPEIDLFASRANAKCRTYVSWRPDPDALLVDAFTIDWKNKYFYAFPPFSLIIKCLEKITSDKAEGILVFPYWPSQPWYPMLNNLLRSDILFFKPHKNLLRSSSRTPHHLHKQLTLGAARLSGSHL</sequence>
<dbReference type="Gene3D" id="3.10.10.10">
    <property type="entry name" value="HIV Type 1 Reverse Transcriptase, subunit A, domain 1"/>
    <property type="match status" value="1"/>
</dbReference>
<evidence type="ECO:0000313" key="3">
    <source>
        <dbReference type="Proteomes" id="UP001314205"/>
    </source>
</evidence>
<dbReference type="SUPFAM" id="SSF56672">
    <property type="entry name" value="DNA/RNA polymerases"/>
    <property type="match status" value="1"/>
</dbReference>
<dbReference type="PROSITE" id="PS50878">
    <property type="entry name" value="RT_POL"/>
    <property type="match status" value="1"/>
</dbReference>
<dbReference type="CDD" id="cd09275">
    <property type="entry name" value="RNase_HI_RT_DIRS1"/>
    <property type="match status" value="1"/>
</dbReference>
<dbReference type="InterPro" id="IPR000477">
    <property type="entry name" value="RT_dom"/>
</dbReference>
<dbReference type="AlphaFoldDB" id="A0AAV1KYX1"/>
<dbReference type="PANTHER" id="PTHR33050:SF7">
    <property type="entry name" value="RIBONUCLEASE H"/>
    <property type="match status" value="1"/>
</dbReference>
<protein>
    <recommendedName>
        <fullName evidence="1">Reverse transcriptase domain-containing protein</fullName>
    </recommendedName>
</protein>
<feature type="domain" description="Reverse transcriptase" evidence="1">
    <location>
        <begin position="1"/>
        <end position="142"/>
    </location>
</feature>
<dbReference type="GO" id="GO:0071897">
    <property type="term" value="P:DNA biosynthetic process"/>
    <property type="evidence" value="ECO:0007669"/>
    <property type="project" value="UniProtKB-ARBA"/>
</dbReference>
<proteinExistence type="predicted"/>
<dbReference type="Gene3D" id="3.30.70.270">
    <property type="match status" value="1"/>
</dbReference>